<feature type="transmembrane region" description="Helical" evidence="9">
    <location>
        <begin position="86"/>
        <end position="105"/>
    </location>
</feature>
<comment type="caution">
    <text evidence="10">The sequence shown here is derived from an EMBL/GenBank/DDBJ whole genome shotgun (WGS) entry which is preliminary data.</text>
</comment>
<feature type="transmembrane region" description="Helical" evidence="9">
    <location>
        <begin position="191"/>
        <end position="214"/>
    </location>
</feature>
<dbReference type="RefSeq" id="WP_340271722.1">
    <property type="nucleotide sequence ID" value="NZ_JBBEOG010000016.1"/>
</dbReference>
<comment type="subcellular location">
    <subcellularLocation>
        <location evidence="1">Cell membrane</location>
        <topology evidence="1">Multi-pass membrane protein</topology>
    </subcellularLocation>
</comment>
<feature type="transmembrane region" description="Helical" evidence="9">
    <location>
        <begin position="497"/>
        <end position="519"/>
    </location>
</feature>
<keyword evidence="7 9" id="KW-0472">Membrane</keyword>
<protein>
    <submittedName>
        <fullName evidence="10">Murein biosynthesis integral membrane protein MurJ</fullName>
    </submittedName>
</protein>
<feature type="transmembrane region" description="Helical" evidence="9">
    <location>
        <begin position="324"/>
        <end position="347"/>
    </location>
</feature>
<accession>A0ABW0GSQ4</accession>
<dbReference type="InterPro" id="IPR004268">
    <property type="entry name" value="MurJ"/>
</dbReference>
<feature type="transmembrane region" description="Helical" evidence="9">
    <location>
        <begin position="117"/>
        <end position="139"/>
    </location>
</feature>
<feature type="region of interest" description="Disordered" evidence="8">
    <location>
        <begin position="1"/>
        <end position="27"/>
    </location>
</feature>
<evidence type="ECO:0000256" key="8">
    <source>
        <dbReference type="SAM" id="MobiDB-lite"/>
    </source>
</evidence>
<feature type="transmembrane region" description="Helical" evidence="9">
    <location>
        <begin position="405"/>
        <end position="422"/>
    </location>
</feature>
<reference evidence="11" key="1">
    <citation type="journal article" date="2019" name="Int. J. Syst. Evol. Microbiol.">
        <title>The Global Catalogue of Microorganisms (GCM) 10K type strain sequencing project: providing services to taxonomists for standard genome sequencing and annotation.</title>
        <authorList>
            <consortium name="The Broad Institute Genomics Platform"/>
            <consortium name="The Broad Institute Genome Sequencing Center for Infectious Disease"/>
            <person name="Wu L."/>
            <person name="Ma J."/>
        </authorList>
    </citation>
    <scope>NUCLEOTIDE SEQUENCE [LARGE SCALE GENOMIC DNA]</scope>
    <source>
        <strain evidence="11">CCUG 43114</strain>
    </source>
</reference>
<name>A0ABW0GSQ4_9MICO</name>
<evidence type="ECO:0000313" key="10">
    <source>
        <dbReference type="EMBL" id="MFC5381276.1"/>
    </source>
</evidence>
<evidence type="ECO:0000256" key="4">
    <source>
        <dbReference type="ARBA" id="ARBA00022960"/>
    </source>
</evidence>
<sequence>MSERLRDGAGRADQDGTTAQAPVATTGAATGPRVRVGRATAVMASGTLVSRVLGLVSKIVLTALLGLSAANLAANAFDVANKLPNLIYAIVAGGALNAVLVPQIVRADRDGARGREFLDRLFTMALVGLLGLTVVLTLLARPLVALYTDGWAQPEFDLAVAFALWCVPQVFFYGAYTLFGQVLNARGSFGPYMWAPVVNNVVAITGMLVFLLAFGRQQTTDPAAWTPGMVALLAGTATLGVAGQAAVLAWPLRRIGFTLRPRWGLRGVGFRSAGRVAAWTFAGIVVSQLVFVLVSNTASRTVAVTRGTDLAETTASTTAWTLGFLLYMLPHSLIAVSVVTAVFTQVSGAAAHADTAGVAAGTRRYMRLLLVAVALPAAGLVAFGDLVSAVLFAPDDAPPVVVGRVVAAMALGLPFFSVLYLVRRVFYAYEDGRTPFWVTLVTAGVWAAGTAAVPFLLPVQWWVAGIAASMSLGEVAGLVVATAWLHRRVGDLGVRGFLWVLARIGVVLAVVVPAAVLVGRLAGGTGSRPEALLGLLAGGAVLVVGYVAGTLLLRVRETRAVADLLAARLLRRGGARGRV</sequence>
<evidence type="ECO:0000256" key="6">
    <source>
        <dbReference type="ARBA" id="ARBA00022989"/>
    </source>
</evidence>
<organism evidence="10 11">
    <name type="scientific">Aquipuribacter nitratireducens</name>
    <dbReference type="NCBI Taxonomy" id="650104"/>
    <lineage>
        <taxon>Bacteria</taxon>
        <taxon>Bacillati</taxon>
        <taxon>Actinomycetota</taxon>
        <taxon>Actinomycetes</taxon>
        <taxon>Micrococcales</taxon>
        <taxon>Intrasporangiaceae</taxon>
        <taxon>Aquipuribacter</taxon>
    </lineage>
</organism>
<feature type="transmembrane region" description="Helical" evidence="9">
    <location>
        <begin position="368"/>
        <end position="393"/>
    </location>
</feature>
<keyword evidence="11" id="KW-1185">Reference proteome</keyword>
<evidence type="ECO:0000256" key="9">
    <source>
        <dbReference type="SAM" id="Phobius"/>
    </source>
</evidence>
<keyword evidence="2" id="KW-1003">Cell membrane</keyword>
<feature type="transmembrane region" description="Helical" evidence="9">
    <location>
        <begin position="434"/>
        <end position="455"/>
    </location>
</feature>
<dbReference type="PANTHER" id="PTHR47019">
    <property type="entry name" value="LIPID II FLIPPASE MURJ"/>
    <property type="match status" value="1"/>
</dbReference>
<feature type="transmembrane region" description="Helical" evidence="9">
    <location>
        <begin position="229"/>
        <end position="252"/>
    </location>
</feature>
<feature type="compositionally biased region" description="Basic and acidic residues" evidence="8">
    <location>
        <begin position="1"/>
        <end position="14"/>
    </location>
</feature>
<feature type="transmembrane region" description="Helical" evidence="9">
    <location>
        <begin position="461"/>
        <end position="485"/>
    </location>
</feature>
<evidence type="ECO:0000256" key="3">
    <source>
        <dbReference type="ARBA" id="ARBA00022692"/>
    </source>
</evidence>
<dbReference type="Proteomes" id="UP001596122">
    <property type="component" value="Unassembled WGS sequence"/>
</dbReference>
<feature type="transmembrane region" description="Helical" evidence="9">
    <location>
        <begin position="159"/>
        <end position="179"/>
    </location>
</feature>
<feature type="compositionally biased region" description="Low complexity" evidence="8">
    <location>
        <begin position="17"/>
        <end position="27"/>
    </location>
</feature>
<dbReference type="NCBIfam" id="TIGR01695">
    <property type="entry name" value="murJ_mviN"/>
    <property type="match status" value="1"/>
</dbReference>
<dbReference type="Pfam" id="PF03023">
    <property type="entry name" value="MurJ"/>
    <property type="match status" value="1"/>
</dbReference>
<keyword evidence="3 9" id="KW-0812">Transmembrane</keyword>
<feature type="transmembrane region" description="Helical" evidence="9">
    <location>
        <begin position="531"/>
        <end position="553"/>
    </location>
</feature>
<evidence type="ECO:0000256" key="5">
    <source>
        <dbReference type="ARBA" id="ARBA00022984"/>
    </source>
</evidence>
<dbReference type="EMBL" id="JBHSLD010000009">
    <property type="protein sequence ID" value="MFC5381276.1"/>
    <property type="molecule type" value="Genomic_DNA"/>
</dbReference>
<evidence type="ECO:0000256" key="2">
    <source>
        <dbReference type="ARBA" id="ARBA00022475"/>
    </source>
</evidence>
<proteinExistence type="predicted"/>
<evidence type="ECO:0000313" key="11">
    <source>
        <dbReference type="Proteomes" id="UP001596122"/>
    </source>
</evidence>
<keyword evidence="5" id="KW-0573">Peptidoglycan synthesis</keyword>
<keyword evidence="6 9" id="KW-1133">Transmembrane helix</keyword>
<gene>
    <name evidence="10" type="primary">murJ</name>
    <name evidence="10" type="ORF">ACFPJ6_10780</name>
</gene>
<evidence type="ECO:0000256" key="1">
    <source>
        <dbReference type="ARBA" id="ARBA00004651"/>
    </source>
</evidence>
<evidence type="ECO:0000256" key="7">
    <source>
        <dbReference type="ARBA" id="ARBA00023136"/>
    </source>
</evidence>
<dbReference type="InterPro" id="IPR051050">
    <property type="entry name" value="Lipid_II_flippase_MurJ/MviN"/>
</dbReference>
<keyword evidence="4" id="KW-0133">Cell shape</keyword>
<feature type="transmembrane region" description="Helical" evidence="9">
    <location>
        <begin position="273"/>
        <end position="294"/>
    </location>
</feature>
<dbReference type="PRINTS" id="PR01806">
    <property type="entry name" value="VIRFACTRMVIN"/>
</dbReference>
<feature type="transmembrane region" description="Helical" evidence="9">
    <location>
        <begin position="52"/>
        <end position="74"/>
    </location>
</feature>
<dbReference type="PANTHER" id="PTHR47019:SF1">
    <property type="entry name" value="LIPID II FLIPPASE MURJ"/>
    <property type="match status" value="1"/>
</dbReference>